<evidence type="ECO:0000259" key="10">
    <source>
        <dbReference type="Pfam" id="PF12704"/>
    </source>
</evidence>
<evidence type="ECO:0000256" key="6">
    <source>
        <dbReference type="ARBA" id="ARBA00038076"/>
    </source>
</evidence>
<evidence type="ECO:0000256" key="8">
    <source>
        <dbReference type="SAM" id="Phobius"/>
    </source>
</evidence>
<dbReference type="GO" id="GO:0005886">
    <property type="term" value="C:plasma membrane"/>
    <property type="evidence" value="ECO:0007669"/>
    <property type="project" value="UniProtKB-SubCell"/>
</dbReference>
<evidence type="ECO:0000313" key="12">
    <source>
        <dbReference type="Proteomes" id="UP000324678"/>
    </source>
</evidence>
<feature type="transmembrane region" description="Helical" evidence="8">
    <location>
        <begin position="479"/>
        <end position="501"/>
    </location>
</feature>
<dbReference type="KEGG" id="ail:FLP10_05740"/>
<dbReference type="EMBL" id="CP043505">
    <property type="protein sequence ID" value="QEO13980.1"/>
    <property type="molecule type" value="Genomic_DNA"/>
</dbReference>
<feature type="domain" description="ABC3 transporter permease C-terminal" evidence="9">
    <location>
        <begin position="348"/>
        <end position="506"/>
    </location>
</feature>
<dbReference type="InterPro" id="IPR025857">
    <property type="entry name" value="MacB_PCD"/>
</dbReference>
<dbReference type="RefSeq" id="WP_149160002.1">
    <property type="nucleotide sequence ID" value="NZ_CP043505.1"/>
</dbReference>
<keyword evidence="3 8" id="KW-0812">Transmembrane</keyword>
<dbReference type="InterPro" id="IPR003838">
    <property type="entry name" value="ABC3_permease_C"/>
</dbReference>
<evidence type="ECO:0000256" key="5">
    <source>
        <dbReference type="ARBA" id="ARBA00023136"/>
    </source>
</evidence>
<evidence type="ECO:0000256" key="2">
    <source>
        <dbReference type="ARBA" id="ARBA00022475"/>
    </source>
</evidence>
<keyword evidence="4 8" id="KW-1133">Transmembrane helix</keyword>
<reference evidence="11 12" key="1">
    <citation type="submission" date="2019-09" db="EMBL/GenBank/DDBJ databases">
        <title>Genome sequencing of strain KACC 19306.</title>
        <authorList>
            <person name="Heo J."/>
            <person name="Kim S.-J."/>
            <person name="Kim J.-S."/>
            <person name="Hong S.-B."/>
            <person name="Kwon S.-W."/>
        </authorList>
    </citation>
    <scope>NUCLEOTIDE SEQUENCE [LARGE SCALE GENOMIC DNA]</scope>
    <source>
        <strain evidence="11 12">KACC 19306</strain>
    </source>
</reference>
<evidence type="ECO:0000256" key="3">
    <source>
        <dbReference type="ARBA" id="ARBA00022692"/>
    </source>
</evidence>
<sequence length="519" mass="51107">MFFTYLRRELAGRRRQTAIIAIGMALAIALVMIVNAVSVGVRDAQAAVLQSVYGVGTDLTVSRTPTPPGEGEDGQGGGGPQRFEFGAADGQTTDGSTAISQSRLTAGFGSSTFDASALETVQGIDGVAAAAATLSLSNISFSGELPDFQQRTEGGNAAGGDTAQQGPTDQAQGQPPQGGFDGAGGSAFDVDNFTVLGIDPSGDAVGPLSAVELADGRGLEASDAGDAVVVLDADYATSAELAVGDTLNIGGTDFEIVGTVTSTSADSATASNAYIPLDLAQSLSGQDDMVSSVYVQATSSDRIDAVQADIEAALPEATVSSQSDLASNVSGSLASASSLIANLGLWLSIAVLAAAFLIAILFTIQGVTRRTREFGTLKAIGWSNRRIVGQVAGESLVQGLIGGAAGLVVGLAGIWVINLIGPTLGGSATGGSFAAGGAGATGGGAGGPGGGQLGGGGGPFGRMAEAASSTTEVVLNAPVTVSVILIAIGLAVLGGLVAGSIGGWRASRLRPAEALRSVA</sequence>
<organism evidence="11 12">
    <name type="scientific">Agromyces intestinalis</name>
    <dbReference type="NCBI Taxonomy" id="2592652"/>
    <lineage>
        <taxon>Bacteria</taxon>
        <taxon>Bacillati</taxon>
        <taxon>Actinomycetota</taxon>
        <taxon>Actinomycetes</taxon>
        <taxon>Micrococcales</taxon>
        <taxon>Microbacteriaceae</taxon>
        <taxon>Agromyces</taxon>
    </lineage>
</organism>
<keyword evidence="2" id="KW-1003">Cell membrane</keyword>
<dbReference type="Pfam" id="PF12704">
    <property type="entry name" value="MacB_PCD"/>
    <property type="match status" value="1"/>
</dbReference>
<accession>A0A5C1YEP8</accession>
<feature type="region of interest" description="Disordered" evidence="7">
    <location>
        <begin position="145"/>
        <end position="184"/>
    </location>
</feature>
<dbReference type="AlphaFoldDB" id="A0A5C1YEP8"/>
<evidence type="ECO:0000259" key="9">
    <source>
        <dbReference type="Pfam" id="PF02687"/>
    </source>
</evidence>
<dbReference type="OrthoDB" id="4832961at2"/>
<dbReference type="InterPro" id="IPR050250">
    <property type="entry name" value="Macrolide_Exporter_MacB"/>
</dbReference>
<comment type="subcellular location">
    <subcellularLocation>
        <location evidence="1">Cell membrane</location>
        <topology evidence="1">Multi-pass membrane protein</topology>
    </subcellularLocation>
</comment>
<gene>
    <name evidence="11" type="ORF">FLP10_05740</name>
</gene>
<feature type="transmembrane region" description="Helical" evidence="8">
    <location>
        <begin position="343"/>
        <end position="364"/>
    </location>
</feature>
<keyword evidence="12" id="KW-1185">Reference proteome</keyword>
<evidence type="ECO:0000313" key="11">
    <source>
        <dbReference type="EMBL" id="QEO13980.1"/>
    </source>
</evidence>
<keyword evidence="5 8" id="KW-0472">Membrane</keyword>
<dbReference type="PANTHER" id="PTHR30572:SF4">
    <property type="entry name" value="ABC TRANSPORTER PERMEASE YTRF"/>
    <property type="match status" value="1"/>
</dbReference>
<protein>
    <submittedName>
        <fullName evidence="11">FtsX-like permease family protein</fullName>
    </submittedName>
</protein>
<name>A0A5C1YEP8_9MICO</name>
<evidence type="ECO:0000256" key="4">
    <source>
        <dbReference type="ARBA" id="ARBA00022989"/>
    </source>
</evidence>
<evidence type="ECO:0000256" key="1">
    <source>
        <dbReference type="ARBA" id="ARBA00004651"/>
    </source>
</evidence>
<dbReference type="PANTHER" id="PTHR30572">
    <property type="entry name" value="MEMBRANE COMPONENT OF TRANSPORTER-RELATED"/>
    <property type="match status" value="1"/>
</dbReference>
<feature type="compositionally biased region" description="Low complexity" evidence="7">
    <location>
        <begin position="161"/>
        <end position="178"/>
    </location>
</feature>
<evidence type="ECO:0000256" key="7">
    <source>
        <dbReference type="SAM" id="MobiDB-lite"/>
    </source>
</evidence>
<comment type="similarity">
    <text evidence="6">Belongs to the ABC-4 integral membrane protein family.</text>
</comment>
<feature type="domain" description="MacB-like periplasmic core" evidence="10">
    <location>
        <begin position="18"/>
        <end position="312"/>
    </location>
</feature>
<feature type="region of interest" description="Disordered" evidence="7">
    <location>
        <begin position="60"/>
        <end position="97"/>
    </location>
</feature>
<dbReference type="Proteomes" id="UP000324678">
    <property type="component" value="Chromosome"/>
</dbReference>
<feature type="transmembrane region" description="Helical" evidence="8">
    <location>
        <begin position="20"/>
        <end position="41"/>
    </location>
</feature>
<proteinExistence type="inferred from homology"/>
<dbReference type="Pfam" id="PF02687">
    <property type="entry name" value="FtsX"/>
    <property type="match status" value="1"/>
</dbReference>
<feature type="transmembrane region" description="Helical" evidence="8">
    <location>
        <begin position="395"/>
        <end position="417"/>
    </location>
</feature>
<dbReference type="GO" id="GO:0022857">
    <property type="term" value="F:transmembrane transporter activity"/>
    <property type="evidence" value="ECO:0007669"/>
    <property type="project" value="TreeGrafter"/>
</dbReference>